<dbReference type="SUPFAM" id="SSF53850">
    <property type="entry name" value="Periplasmic binding protein-like II"/>
    <property type="match status" value="1"/>
</dbReference>
<gene>
    <name evidence="5" type="ORF">CYJ19_01175</name>
</gene>
<comment type="similarity">
    <text evidence="1">Belongs to the bacterial solute-binding protein 1 family.</text>
</comment>
<dbReference type="GO" id="GO:1901982">
    <property type="term" value="F:maltose binding"/>
    <property type="evidence" value="ECO:0007669"/>
    <property type="project" value="TreeGrafter"/>
</dbReference>
<proteinExistence type="inferred from homology"/>
<feature type="signal peptide" evidence="4">
    <location>
        <begin position="1"/>
        <end position="23"/>
    </location>
</feature>
<dbReference type="Gene3D" id="3.40.190.10">
    <property type="entry name" value="Periplasmic binding protein-like II"/>
    <property type="match status" value="2"/>
</dbReference>
<dbReference type="EMBL" id="PKKO01000001">
    <property type="protein sequence ID" value="PKY73230.1"/>
    <property type="molecule type" value="Genomic_DNA"/>
</dbReference>
<evidence type="ECO:0000313" key="6">
    <source>
        <dbReference type="Proteomes" id="UP000235122"/>
    </source>
</evidence>
<comment type="caution">
    <text evidence="5">The sequence shown here is derived from an EMBL/GenBank/DDBJ whole genome shotgun (WGS) entry which is preliminary data.</text>
</comment>
<keyword evidence="3 4" id="KW-0732">Signal</keyword>
<protein>
    <submittedName>
        <fullName evidence="5">ABC transporter substrate-binding protein</fullName>
    </submittedName>
</protein>
<accession>A0A2I1IQ35</accession>
<evidence type="ECO:0000256" key="4">
    <source>
        <dbReference type="SAM" id="SignalP"/>
    </source>
</evidence>
<dbReference type="GO" id="GO:0042956">
    <property type="term" value="P:maltodextrin transmembrane transport"/>
    <property type="evidence" value="ECO:0007669"/>
    <property type="project" value="TreeGrafter"/>
</dbReference>
<dbReference type="GO" id="GO:0055052">
    <property type="term" value="C:ATP-binding cassette (ABC) transporter complex, substrate-binding subunit-containing"/>
    <property type="evidence" value="ECO:0007669"/>
    <property type="project" value="TreeGrafter"/>
</dbReference>
<dbReference type="PROSITE" id="PS51257">
    <property type="entry name" value="PROKAR_LIPOPROTEIN"/>
    <property type="match status" value="1"/>
</dbReference>
<sequence>MKTKALSLGALAACAALALTACAGNTVSEKDIKAGKLEGRGPITYVQGKDNSGKLAPMLEDWNKAHPKEPVTMIELSSEADQQRNSMVQNAQTKSDSFCVLSLDNVWVAEFAAYRWIMPLPAKEFPKDKILPPVWKTGQYRNQLFAMPHGSDGGILYYRKDLLEQAGVNEAPKTWDDMKAGCKAVRSLPGHKDIGCYAGQMAKYEGLTVNADEAIHAFGGKTVDSDGKVKVDSAQAKRGLQVLADGFKDGFIPKEALTYKEEEGRNAFESDRVLYYRNWPYQYALSKEKLGDKMGVAPMPGFTADKPEGGTSSLGGHNAAISAFCKNKATSLDFIKWYTSEPIQRRLLTETTLAPIYTSLYDEPELIKQFPYLPALKKSIESAVPRPQVYNYGDVSTAIQDAVFPVLKGEKETGPALDGLAKKLTDMTSGK</sequence>
<dbReference type="InterPro" id="IPR006059">
    <property type="entry name" value="SBP"/>
</dbReference>
<name>A0A2I1IQ35_9ACTO</name>
<keyword evidence="6" id="KW-1185">Reference proteome</keyword>
<dbReference type="RefSeq" id="WP_024330738.1">
    <property type="nucleotide sequence ID" value="NZ_JAWHKF010000001.1"/>
</dbReference>
<evidence type="ECO:0000256" key="2">
    <source>
        <dbReference type="ARBA" id="ARBA00022448"/>
    </source>
</evidence>
<dbReference type="GO" id="GO:0015768">
    <property type="term" value="P:maltose transport"/>
    <property type="evidence" value="ECO:0007669"/>
    <property type="project" value="TreeGrafter"/>
</dbReference>
<feature type="chain" id="PRO_5014966062" evidence="4">
    <location>
        <begin position="24"/>
        <end position="431"/>
    </location>
</feature>
<organism evidence="5 6">
    <name type="scientific">Winkia neuii</name>
    <dbReference type="NCBI Taxonomy" id="33007"/>
    <lineage>
        <taxon>Bacteria</taxon>
        <taxon>Bacillati</taxon>
        <taxon>Actinomycetota</taxon>
        <taxon>Actinomycetes</taxon>
        <taxon>Actinomycetales</taxon>
        <taxon>Actinomycetaceae</taxon>
        <taxon>Winkia</taxon>
    </lineage>
</organism>
<dbReference type="PANTHER" id="PTHR30061:SF50">
    <property type="entry name" value="MALTOSE_MALTODEXTRIN-BINDING PERIPLASMIC PROTEIN"/>
    <property type="match status" value="1"/>
</dbReference>
<dbReference type="Proteomes" id="UP000235122">
    <property type="component" value="Unassembled WGS sequence"/>
</dbReference>
<reference evidence="5 6" key="1">
    <citation type="submission" date="2017-12" db="EMBL/GenBank/DDBJ databases">
        <title>Phylogenetic diversity of female urinary microbiome.</title>
        <authorList>
            <person name="Thomas-White K."/>
            <person name="Wolfe A.J."/>
        </authorList>
    </citation>
    <scope>NUCLEOTIDE SEQUENCE [LARGE SCALE GENOMIC DNA]</scope>
    <source>
        <strain evidence="5 6">UMB0402</strain>
    </source>
</reference>
<dbReference type="STRING" id="33007.HMPREF3198_00870"/>
<dbReference type="Pfam" id="PF01547">
    <property type="entry name" value="SBP_bac_1"/>
    <property type="match status" value="1"/>
</dbReference>
<dbReference type="CDD" id="cd14750">
    <property type="entry name" value="PBP2_TMBP"/>
    <property type="match status" value="1"/>
</dbReference>
<evidence type="ECO:0000256" key="1">
    <source>
        <dbReference type="ARBA" id="ARBA00008520"/>
    </source>
</evidence>
<evidence type="ECO:0000256" key="3">
    <source>
        <dbReference type="ARBA" id="ARBA00022729"/>
    </source>
</evidence>
<dbReference type="AlphaFoldDB" id="A0A2I1IQ35"/>
<dbReference type="GeneID" id="35866181"/>
<evidence type="ECO:0000313" key="5">
    <source>
        <dbReference type="EMBL" id="PKY73230.1"/>
    </source>
</evidence>
<dbReference type="PANTHER" id="PTHR30061">
    <property type="entry name" value="MALTOSE-BINDING PERIPLASMIC PROTEIN"/>
    <property type="match status" value="1"/>
</dbReference>
<keyword evidence="2" id="KW-0813">Transport</keyword>